<proteinExistence type="predicted"/>
<evidence type="ECO:0000259" key="2">
    <source>
        <dbReference type="Pfam" id="PF00538"/>
    </source>
</evidence>
<evidence type="ECO:0000313" key="4">
    <source>
        <dbReference type="Proteomes" id="UP001057375"/>
    </source>
</evidence>
<protein>
    <recommendedName>
        <fullName evidence="2">H15 domain-containing protein</fullName>
    </recommendedName>
</protein>
<accession>A0ABQ5K3W9</accession>
<dbReference type="InterPro" id="IPR005818">
    <property type="entry name" value="Histone_H1/H5_H15"/>
</dbReference>
<evidence type="ECO:0000256" key="1">
    <source>
        <dbReference type="SAM" id="MobiDB-lite"/>
    </source>
</evidence>
<comment type="caution">
    <text evidence="3">The sequence shown here is derived from an EMBL/GenBank/DDBJ whole genome shotgun (WGS) entry which is preliminary data.</text>
</comment>
<feature type="compositionally biased region" description="Basic and acidic residues" evidence="1">
    <location>
        <begin position="193"/>
        <end position="208"/>
    </location>
</feature>
<dbReference type="Gene3D" id="1.10.10.10">
    <property type="entry name" value="Winged helix-like DNA-binding domain superfamily/Winged helix DNA-binding domain"/>
    <property type="match status" value="1"/>
</dbReference>
<feature type="domain" description="H15" evidence="2">
    <location>
        <begin position="20"/>
        <end position="81"/>
    </location>
</feature>
<dbReference type="EMBL" id="BQXS01012725">
    <property type="protein sequence ID" value="GKT27254.1"/>
    <property type="molecule type" value="Genomic_DNA"/>
</dbReference>
<feature type="region of interest" description="Disordered" evidence="1">
    <location>
        <begin position="107"/>
        <end position="126"/>
    </location>
</feature>
<gene>
    <name evidence="3" type="ORF">ADUPG1_013714</name>
</gene>
<reference evidence="3" key="1">
    <citation type="submission" date="2022-03" db="EMBL/GenBank/DDBJ databases">
        <title>Draft genome sequence of Aduncisulcus paluster, a free-living microaerophilic Fornicata.</title>
        <authorList>
            <person name="Yuyama I."/>
            <person name="Kume K."/>
            <person name="Tamura T."/>
            <person name="Inagaki Y."/>
            <person name="Hashimoto T."/>
        </authorList>
    </citation>
    <scope>NUCLEOTIDE SEQUENCE</scope>
    <source>
        <strain evidence="3">NY0171</strain>
    </source>
</reference>
<feature type="region of interest" description="Disordered" evidence="1">
    <location>
        <begin position="166"/>
        <end position="208"/>
    </location>
</feature>
<name>A0ABQ5K3W9_9EUKA</name>
<organism evidence="3 4">
    <name type="scientific">Aduncisulcus paluster</name>
    <dbReference type="NCBI Taxonomy" id="2918883"/>
    <lineage>
        <taxon>Eukaryota</taxon>
        <taxon>Metamonada</taxon>
        <taxon>Carpediemonas-like organisms</taxon>
        <taxon>Aduncisulcus</taxon>
    </lineage>
</organism>
<dbReference type="Pfam" id="PF00538">
    <property type="entry name" value="Linker_histone"/>
    <property type="match status" value="1"/>
</dbReference>
<dbReference type="InterPro" id="IPR036388">
    <property type="entry name" value="WH-like_DNA-bd_sf"/>
</dbReference>
<keyword evidence="4" id="KW-1185">Reference proteome</keyword>
<sequence>MAFCQQYTNRKKFSKMPEFTYKYMILKTIVKTKHSRTEGITRQSIEKNLVDMFDLDEETSVRYIRSNLKKLVVEELLEHPSAARFLLTPAGKDEYKSLMVKFEPEELVSKSSKTGGRNRKKSSKPEKFDKATLEFFAKKLDAEDSGHRKSRRSCAKQARLNLVKIGMDPTALRMKKKRMEEVKKAGKKPKKQVQQEKKNEEEKTTPEE</sequence>
<evidence type="ECO:0000313" key="3">
    <source>
        <dbReference type="EMBL" id="GKT27254.1"/>
    </source>
</evidence>
<dbReference type="Proteomes" id="UP001057375">
    <property type="component" value="Unassembled WGS sequence"/>
</dbReference>